<comment type="similarity">
    <text evidence="1">Belongs to the tubulin family.</text>
</comment>
<dbReference type="InterPro" id="IPR036525">
    <property type="entry name" value="Tubulin/FtsZ_GTPase_sf"/>
</dbReference>
<keyword evidence="12" id="KW-1185">Reference proteome</keyword>
<dbReference type="SUPFAM" id="SSF52490">
    <property type="entry name" value="Tubulin nucleotide-binding domain-like"/>
    <property type="match status" value="1"/>
</dbReference>
<dbReference type="InterPro" id="IPR023123">
    <property type="entry name" value="Tubulin_C"/>
</dbReference>
<evidence type="ECO:0000256" key="3">
    <source>
        <dbReference type="ARBA" id="ARBA00022701"/>
    </source>
</evidence>
<sequence length="875" mass="98355">MGAEQLPRPAGMAPLLPHEMEHIRRVYDEDVSSKKFASIISPREDAQMFRCGEQRSVPCECIVELYELLWRWGHRKKSRFAENFGFSIPDTVVIAKGRPYAWYFISRKDGSLLRKSEGNLSLSALERKLVGDRDKEGRDAGQPCAIWLPMASQFPESRSPTPYAEFLSVKGLQEFIMLLRERHSGILQAFVQPFGVSNSLVRTVEFRRQTSLCLRTNRSLLSAGGNLFDRCATFEGWEGLSSSSSRYRNHRHPQMEDVILAASETLNRRIEQERVRQMLFLGPHQHVALHFKVAADGVLNFIFASIVSEKDVILQTRYHLIMADPCMTEELNGAALLPGGTTRKALPHEAPSCYSARGVRGANAEDLTPRKASRPDSLPPIELRRSRKQSESQSRESHGLEGSQHGLLPRMGYEPPPVPEVPYRSLDLPRTVEDYERFAALPGNQIGAKFWEVIADEHGIDPTGTYHGDSDLQLERINVYFNEATGGRYVPRAVLMDLEPGTMDSVRAGPFGQLFRPDNFVFGQTGAGNNWAKGHYTEGAELIDSVLDVVRKEAEGCDCLQGFQLCHSLGGGTGAGMGTLLISKVREEYPDRIMETFSVIPSPKVSDTVVEPYNAVLSFHQLVENSDESFLLDNEALYDICFRTLKLTTPTYGDLNHLVSAAMSGVTCCLRFPGQLNCDLRKIAVNLVPFPRLHFFMTGFAPLTSRGSQQYRALTVPELTQQMFDAKNMMCAADPRHGRYLTAAALFRGRMSTKEVDEQMLNVQNKNSSYFVEWIPNNIKASVCDIPPKGLKMAVAFAGNSTAIQEMFKRVAEYFTAMFRRKAFLHWYTGEGMDEMEFTEAESNMNDLVSEYQQYQDATAEEEGEFDEEEGEYDG</sequence>
<organism evidence="11 12">
    <name type="scientific">Durusdinium trenchii</name>
    <dbReference type="NCBI Taxonomy" id="1381693"/>
    <lineage>
        <taxon>Eukaryota</taxon>
        <taxon>Sar</taxon>
        <taxon>Alveolata</taxon>
        <taxon>Dinophyceae</taxon>
        <taxon>Suessiales</taxon>
        <taxon>Symbiodiniaceae</taxon>
        <taxon>Durusdinium</taxon>
    </lineage>
</organism>
<dbReference type="Pfam" id="PF03953">
    <property type="entry name" value="Tubulin_C"/>
    <property type="match status" value="1"/>
</dbReference>
<dbReference type="InterPro" id="IPR000217">
    <property type="entry name" value="Tubulin"/>
</dbReference>
<dbReference type="Pfam" id="PF00091">
    <property type="entry name" value="Tubulin"/>
    <property type="match status" value="1"/>
</dbReference>
<keyword evidence="5" id="KW-0547">Nucleotide-binding</keyword>
<dbReference type="SMART" id="SM00864">
    <property type="entry name" value="Tubulin"/>
    <property type="match status" value="1"/>
</dbReference>
<feature type="compositionally biased region" description="Basic and acidic residues" evidence="8">
    <location>
        <begin position="382"/>
        <end position="399"/>
    </location>
</feature>
<dbReference type="PRINTS" id="PR01163">
    <property type="entry name" value="BETATUBULIN"/>
</dbReference>
<feature type="domain" description="Tubulin/FtsZ GTPase" evidence="9">
    <location>
        <begin position="477"/>
        <end position="674"/>
    </location>
</feature>
<keyword evidence="6" id="KW-0342">GTP-binding</keyword>
<evidence type="ECO:0000256" key="2">
    <source>
        <dbReference type="ARBA" id="ARBA00013288"/>
    </source>
</evidence>
<evidence type="ECO:0000313" key="11">
    <source>
        <dbReference type="EMBL" id="CAK9070250.1"/>
    </source>
</evidence>
<keyword evidence="3" id="KW-0493">Microtubule</keyword>
<evidence type="ECO:0000256" key="8">
    <source>
        <dbReference type="SAM" id="MobiDB-lite"/>
    </source>
</evidence>
<dbReference type="InterPro" id="IPR003008">
    <property type="entry name" value="Tubulin_FtsZ_GTPase"/>
</dbReference>
<dbReference type="Gene3D" id="1.10.287.600">
    <property type="entry name" value="Helix hairpin bin"/>
    <property type="match status" value="1"/>
</dbReference>
<evidence type="ECO:0000256" key="4">
    <source>
        <dbReference type="ARBA" id="ARBA00022723"/>
    </source>
</evidence>
<dbReference type="PRINTS" id="PR01161">
    <property type="entry name" value="TUBULIN"/>
</dbReference>
<keyword evidence="4" id="KW-0479">Metal-binding</keyword>
<protein>
    <recommendedName>
        <fullName evidence="2">Tubulin beta chain</fullName>
    </recommendedName>
    <alternativeName>
        <fullName evidence="7">Beta-tubulin</fullName>
    </alternativeName>
</protein>
<name>A0ABP0P6E0_9DINO</name>
<dbReference type="SMART" id="SM00865">
    <property type="entry name" value="Tubulin_C"/>
    <property type="match status" value="1"/>
</dbReference>
<accession>A0ABP0P6E0</accession>
<evidence type="ECO:0000256" key="1">
    <source>
        <dbReference type="ARBA" id="ARBA00009636"/>
    </source>
</evidence>
<evidence type="ECO:0000256" key="6">
    <source>
        <dbReference type="ARBA" id="ARBA00023134"/>
    </source>
</evidence>
<dbReference type="InterPro" id="IPR018316">
    <property type="entry name" value="Tubulin/FtsZ_2-layer-sand-dom"/>
</dbReference>
<dbReference type="Gene3D" id="3.40.50.1440">
    <property type="entry name" value="Tubulin/FtsZ, GTPase domain"/>
    <property type="match status" value="1"/>
</dbReference>
<feature type="region of interest" description="Disordered" evidence="8">
    <location>
        <begin position="361"/>
        <end position="416"/>
    </location>
</feature>
<evidence type="ECO:0000256" key="7">
    <source>
        <dbReference type="ARBA" id="ARBA00030446"/>
    </source>
</evidence>
<comment type="caution">
    <text evidence="11">The sequence shown here is derived from an EMBL/GenBank/DDBJ whole genome shotgun (WGS) entry which is preliminary data.</text>
</comment>
<feature type="compositionally biased region" description="Acidic residues" evidence="8">
    <location>
        <begin position="859"/>
        <end position="875"/>
    </location>
</feature>
<dbReference type="PANTHER" id="PTHR11588">
    <property type="entry name" value="TUBULIN"/>
    <property type="match status" value="1"/>
</dbReference>
<evidence type="ECO:0000313" key="12">
    <source>
        <dbReference type="Proteomes" id="UP001642464"/>
    </source>
</evidence>
<proteinExistence type="inferred from homology"/>
<evidence type="ECO:0000259" key="10">
    <source>
        <dbReference type="SMART" id="SM00865"/>
    </source>
</evidence>
<dbReference type="InterPro" id="IPR017975">
    <property type="entry name" value="Tubulin_CS"/>
</dbReference>
<reference evidence="11 12" key="1">
    <citation type="submission" date="2024-02" db="EMBL/GenBank/DDBJ databases">
        <authorList>
            <person name="Chen Y."/>
            <person name="Shah S."/>
            <person name="Dougan E. K."/>
            <person name="Thang M."/>
            <person name="Chan C."/>
        </authorList>
    </citation>
    <scope>NUCLEOTIDE SEQUENCE [LARGE SCALE GENOMIC DNA]</scope>
</reference>
<evidence type="ECO:0000259" key="9">
    <source>
        <dbReference type="SMART" id="SM00864"/>
    </source>
</evidence>
<dbReference type="PROSITE" id="PS00227">
    <property type="entry name" value="TUBULIN"/>
    <property type="match status" value="1"/>
</dbReference>
<feature type="domain" description="Tubulin/FtsZ 2-layer sandwich" evidence="10">
    <location>
        <begin position="676"/>
        <end position="813"/>
    </location>
</feature>
<feature type="region of interest" description="Disordered" evidence="8">
    <location>
        <begin position="856"/>
        <end position="875"/>
    </location>
</feature>
<dbReference type="InterPro" id="IPR037103">
    <property type="entry name" value="Tubulin/FtsZ-like_C"/>
</dbReference>
<dbReference type="Gene3D" id="3.30.1330.20">
    <property type="entry name" value="Tubulin/FtsZ, C-terminal domain"/>
    <property type="match status" value="1"/>
</dbReference>
<dbReference type="SUPFAM" id="SSF55307">
    <property type="entry name" value="Tubulin C-terminal domain-like"/>
    <property type="match status" value="1"/>
</dbReference>
<dbReference type="InterPro" id="IPR002453">
    <property type="entry name" value="Beta_tubulin"/>
</dbReference>
<evidence type="ECO:0000256" key="5">
    <source>
        <dbReference type="ARBA" id="ARBA00022741"/>
    </source>
</evidence>
<dbReference type="EMBL" id="CAXAMM010032779">
    <property type="protein sequence ID" value="CAK9070250.1"/>
    <property type="molecule type" value="Genomic_DNA"/>
</dbReference>
<dbReference type="Proteomes" id="UP001642464">
    <property type="component" value="Unassembled WGS sequence"/>
</dbReference>
<dbReference type="InterPro" id="IPR008280">
    <property type="entry name" value="Tub_FtsZ_C"/>
</dbReference>
<dbReference type="CDD" id="cd02187">
    <property type="entry name" value="beta_tubulin"/>
    <property type="match status" value="1"/>
</dbReference>
<gene>
    <name evidence="11" type="ORF">SCF082_LOCUS34994</name>
</gene>